<accession>L0AW04</accession>
<dbReference type="GO" id="GO:0005681">
    <property type="term" value="C:spliceosomal complex"/>
    <property type="evidence" value="ECO:0007669"/>
    <property type="project" value="TreeGrafter"/>
</dbReference>
<dbReference type="KEGG" id="beq:BEWA_019240"/>
<dbReference type="Proteomes" id="UP000031512">
    <property type="component" value="Chromosome 1"/>
</dbReference>
<evidence type="ECO:0000313" key="6">
    <source>
        <dbReference type="Proteomes" id="UP000031512"/>
    </source>
</evidence>
<comment type="subcellular location">
    <subcellularLocation>
        <location evidence="1">Nucleus</location>
    </subcellularLocation>
</comment>
<evidence type="ECO:0000256" key="2">
    <source>
        <dbReference type="ARBA" id="ARBA00005287"/>
    </source>
</evidence>
<dbReference type="VEuPathDB" id="PiroplasmaDB:BEWA_019240"/>
<dbReference type="OrthoDB" id="277109at2759"/>
<dbReference type="PANTHER" id="PTHR19411:SF0">
    <property type="entry name" value="PROTEIN BUD31 HOMOLOG"/>
    <property type="match status" value="1"/>
</dbReference>
<gene>
    <name evidence="5" type="ORF">BEWA_019240</name>
</gene>
<sequence>MPRIKTLNTKPPPDGWDLLAETLESLDEKMKAAERESGDGKRRSEVLWPIFRIHHQRSRFIYEMFYQKRLISRELYDYCVKEGYADVNLIAKWRKQGFEYLCCLRCIQTSSQHFGTSCICRVPKRDLEPGKVIECVLCGCRGCASCDL</sequence>
<evidence type="ECO:0000256" key="1">
    <source>
        <dbReference type="ARBA" id="ARBA00004123"/>
    </source>
</evidence>
<name>L0AW04_THEEQ</name>
<reference evidence="5 6" key="1">
    <citation type="journal article" date="2012" name="BMC Genomics">
        <title>Comparative genomic analysis and phylogenetic position of Theileria equi.</title>
        <authorList>
            <person name="Kappmeyer L.S."/>
            <person name="Thiagarajan M."/>
            <person name="Herndon D.R."/>
            <person name="Ramsay J.D."/>
            <person name="Caler E."/>
            <person name="Djikeng A."/>
            <person name="Gillespie J.J."/>
            <person name="Lau A.O."/>
            <person name="Roalson E.H."/>
            <person name="Silva J.C."/>
            <person name="Silva M.G."/>
            <person name="Suarez C.E."/>
            <person name="Ueti M.W."/>
            <person name="Nene V.M."/>
            <person name="Mealey R.H."/>
            <person name="Knowles D.P."/>
            <person name="Brayton K.A."/>
        </authorList>
    </citation>
    <scope>NUCLEOTIDE SEQUENCE [LARGE SCALE GENOMIC DNA]</scope>
    <source>
        <strain evidence="5 6">WA</strain>
    </source>
</reference>
<organism evidence="5 6">
    <name type="scientific">Theileria equi strain WA</name>
    <dbReference type="NCBI Taxonomy" id="1537102"/>
    <lineage>
        <taxon>Eukaryota</taxon>
        <taxon>Sar</taxon>
        <taxon>Alveolata</taxon>
        <taxon>Apicomplexa</taxon>
        <taxon>Aconoidasida</taxon>
        <taxon>Piroplasmida</taxon>
        <taxon>Theileriidae</taxon>
        <taxon>Theileria</taxon>
    </lineage>
</organism>
<dbReference type="InterPro" id="IPR001748">
    <property type="entry name" value="BUD31"/>
</dbReference>
<dbReference type="Pfam" id="PF01125">
    <property type="entry name" value="BUD31"/>
    <property type="match status" value="1"/>
</dbReference>
<keyword evidence="6" id="KW-1185">Reference proteome</keyword>
<dbReference type="STRING" id="1537102.L0AW04"/>
<evidence type="ECO:0000313" key="5">
    <source>
        <dbReference type="EMBL" id="AFZ79079.1"/>
    </source>
</evidence>
<feature type="coiled-coil region" evidence="4">
    <location>
        <begin position="16"/>
        <end position="43"/>
    </location>
</feature>
<dbReference type="PANTHER" id="PTHR19411">
    <property type="entry name" value="PROTEIN BUD31-RELATED"/>
    <property type="match status" value="1"/>
</dbReference>
<dbReference type="RefSeq" id="XP_004828745.1">
    <property type="nucleotide sequence ID" value="XM_004828688.1"/>
</dbReference>
<evidence type="ECO:0000256" key="4">
    <source>
        <dbReference type="SAM" id="Coils"/>
    </source>
</evidence>
<keyword evidence="3" id="KW-0539">Nucleus</keyword>
<protein>
    <submittedName>
        <fullName evidence="5">G10 protein family member protein</fullName>
    </submittedName>
</protein>
<dbReference type="PRINTS" id="PR00322">
    <property type="entry name" value="G10"/>
</dbReference>
<dbReference type="EMBL" id="CP001669">
    <property type="protein sequence ID" value="AFZ79079.1"/>
    <property type="molecule type" value="Genomic_DNA"/>
</dbReference>
<dbReference type="AlphaFoldDB" id="L0AW04"/>
<evidence type="ECO:0000256" key="3">
    <source>
        <dbReference type="ARBA" id="ARBA00023242"/>
    </source>
</evidence>
<dbReference type="eggNOG" id="KOG3404">
    <property type="taxonomic scope" value="Eukaryota"/>
</dbReference>
<proteinExistence type="inferred from homology"/>
<comment type="similarity">
    <text evidence="2">Belongs to the BUD31 (G10) family.</text>
</comment>
<dbReference type="GO" id="GO:0000398">
    <property type="term" value="P:mRNA splicing, via spliceosome"/>
    <property type="evidence" value="ECO:0007669"/>
    <property type="project" value="TreeGrafter"/>
</dbReference>
<dbReference type="GeneID" id="15803513"/>
<keyword evidence="4" id="KW-0175">Coiled coil</keyword>